<keyword evidence="5" id="KW-0808">Transferase</keyword>
<evidence type="ECO:0000256" key="7">
    <source>
        <dbReference type="ARBA" id="ARBA00022777"/>
    </source>
</evidence>
<evidence type="ECO:0000256" key="1">
    <source>
        <dbReference type="ARBA" id="ARBA00005051"/>
    </source>
</evidence>
<dbReference type="PANTHER" id="PTHR43071:SF1">
    <property type="entry name" value="2-AMINO-4-HYDROXY-6-HYDROXYMETHYLDIHYDROPTERIDINE PYROPHOSPHOKINASE"/>
    <property type="match status" value="1"/>
</dbReference>
<keyword evidence="15" id="KW-1185">Reference proteome</keyword>
<evidence type="ECO:0000313" key="15">
    <source>
        <dbReference type="Proteomes" id="UP000002964"/>
    </source>
</evidence>
<evidence type="ECO:0000256" key="2">
    <source>
        <dbReference type="ARBA" id="ARBA00005810"/>
    </source>
</evidence>
<evidence type="ECO:0000259" key="13">
    <source>
        <dbReference type="PROSITE" id="PS00794"/>
    </source>
</evidence>
<feature type="domain" description="7,8-dihydro-6-hydroxymethylpterin-pyrophosphokinase" evidence="13">
    <location>
        <begin position="101"/>
        <end position="112"/>
    </location>
</feature>
<dbReference type="CDD" id="cd00483">
    <property type="entry name" value="HPPK"/>
    <property type="match status" value="1"/>
</dbReference>
<dbReference type="EC" id="2.7.6.3" evidence="3"/>
<sequence>MNSPDQLAPPQSASERMAYLSIGSNIDPLGNVRRSLALLRALPGVAMVAVSSLYRTSPWGGVTEAEFLNLAVALQTDLSARRLLTRTQRIELALGRKRSRRNAARTMDIDLLLIGAEQHRDADLCVPHPGLLERDFMLLPLVEIAPELRDPRTGERLADQCGRIRYQQIIERLPMAQVLDETGLP</sequence>
<evidence type="ECO:0000256" key="4">
    <source>
        <dbReference type="ARBA" id="ARBA00016218"/>
    </source>
</evidence>
<keyword evidence="6" id="KW-0547">Nucleotide-binding</keyword>
<evidence type="ECO:0000313" key="14">
    <source>
        <dbReference type="EMBL" id="EIC23357.1"/>
    </source>
</evidence>
<keyword evidence="8" id="KW-0067">ATP-binding</keyword>
<accession>H8YY31</accession>
<proteinExistence type="inferred from homology"/>
<dbReference type="PANTHER" id="PTHR43071">
    <property type="entry name" value="2-AMINO-4-HYDROXY-6-HYDROXYMETHYLDIHYDROPTERIDINE PYROPHOSPHOKINASE"/>
    <property type="match status" value="1"/>
</dbReference>
<reference evidence="14 15" key="2">
    <citation type="submission" date="2011-11" db="EMBL/GenBank/DDBJ databases">
        <authorList>
            <consortium name="US DOE Joint Genome Institute"/>
            <person name="Lucas S."/>
            <person name="Han J."/>
            <person name="Lapidus A."/>
            <person name="Cheng J.-F."/>
            <person name="Goodwin L."/>
            <person name="Pitluck S."/>
            <person name="Peters L."/>
            <person name="Ovchinnikova G."/>
            <person name="Zhang X."/>
            <person name="Detter J.C."/>
            <person name="Han C."/>
            <person name="Tapia R."/>
            <person name="Land M."/>
            <person name="Hauser L."/>
            <person name="Kyrpides N."/>
            <person name="Ivanova N."/>
            <person name="Pagani I."/>
            <person name="Vogl K."/>
            <person name="Liu Z."/>
            <person name="Overmann J."/>
            <person name="Frigaard N.-U."/>
            <person name="Bryant D."/>
            <person name="Woyke T."/>
        </authorList>
    </citation>
    <scope>NUCLEOTIDE SEQUENCE [LARGE SCALE GENOMIC DNA]</scope>
    <source>
        <strain evidence="14 15">970</strain>
    </source>
</reference>
<evidence type="ECO:0000256" key="9">
    <source>
        <dbReference type="ARBA" id="ARBA00022909"/>
    </source>
</evidence>
<comment type="similarity">
    <text evidence="2">Belongs to the HPPK family.</text>
</comment>
<dbReference type="GO" id="GO:0016301">
    <property type="term" value="F:kinase activity"/>
    <property type="evidence" value="ECO:0007669"/>
    <property type="project" value="UniProtKB-KW"/>
</dbReference>
<dbReference type="GO" id="GO:0005524">
    <property type="term" value="F:ATP binding"/>
    <property type="evidence" value="ECO:0007669"/>
    <property type="project" value="UniProtKB-KW"/>
</dbReference>
<dbReference type="STRING" id="631362.Thi970DRAFT_01017"/>
<gene>
    <name evidence="14" type="ORF">Thi970DRAFT_01017</name>
</gene>
<dbReference type="Gene3D" id="3.30.70.560">
    <property type="entry name" value="7,8-Dihydro-6-hydroxymethylpterin-pyrophosphokinase HPPK"/>
    <property type="match status" value="1"/>
</dbReference>
<dbReference type="HOGENOM" id="CLU_097916_0_1_6"/>
<evidence type="ECO:0000256" key="6">
    <source>
        <dbReference type="ARBA" id="ARBA00022741"/>
    </source>
</evidence>
<dbReference type="AlphaFoldDB" id="H8YY31"/>
<protein>
    <recommendedName>
        <fullName evidence="4">2-amino-4-hydroxy-6-hydroxymethyldihydropteridine pyrophosphokinase</fullName>
        <ecNumber evidence="3">2.7.6.3</ecNumber>
    </recommendedName>
    <alternativeName>
        <fullName evidence="11">6-hydroxymethyl-7,8-dihydropterin pyrophosphokinase</fullName>
    </alternativeName>
    <alternativeName>
        <fullName evidence="12">7,8-dihydro-6-hydroxymethylpterin-pyrophosphokinase</fullName>
    </alternativeName>
</protein>
<dbReference type="PROSITE" id="PS00794">
    <property type="entry name" value="HPPK"/>
    <property type="match status" value="1"/>
</dbReference>
<dbReference type="GO" id="GO:0046654">
    <property type="term" value="P:tetrahydrofolate biosynthetic process"/>
    <property type="evidence" value="ECO:0007669"/>
    <property type="project" value="UniProtKB-UniPathway"/>
</dbReference>
<comment type="pathway">
    <text evidence="1">Cofactor biosynthesis; tetrahydrofolate biosynthesis; 2-amino-4-hydroxy-6-hydroxymethyl-7,8-dihydropteridine diphosphate from 7,8-dihydroneopterin triphosphate: step 4/4.</text>
</comment>
<dbReference type="EMBL" id="JH603168">
    <property type="protein sequence ID" value="EIC23357.1"/>
    <property type="molecule type" value="Genomic_DNA"/>
</dbReference>
<name>H8YY31_9GAMM</name>
<evidence type="ECO:0000256" key="3">
    <source>
        <dbReference type="ARBA" id="ARBA00013253"/>
    </source>
</evidence>
<reference evidence="15" key="1">
    <citation type="submission" date="2011-06" db="EMBL/GenBank/DDBJ databases">
        <authorList>
            <consortium name="US DOE Joint Genome Institute (JGI-PGF)"/>
            <person name="Lucas S."/>
            <person name="Han J."/>
            <person name="Lapidus A."/>
            <person name="Cheng J.-F."/>
            <person name="Goodwin L."/>
            <person name="Pitluck S."/>
            <person name="Peters L."/>
            <person name="Land M.L."/>
            <person name="Hauser L."/>
            <person name="Vogl K."/>
            <person name="Liu Z."/>
            <person name="Overmann J."/>
            <person name="Frigaard N.-U."/>
            <person name="Bryant D.A."/>
            <person name="Woyke T.J."/>
        </authorList>
    </citation>
    <scope>NUCLEOTIDE SEQUENCE [LARGE SCALE GENOMIC DNA]</scope>
    <source>
        <strain evidence="15">970</strain>
    </source>
</reference>
<dbReference type="Pfam" id="PF01288">
    <property type="entry name" value="HPPK"/>
    <property type="match status" value="1"/>
</dbReference>
<keyword evidence="9" id="KW-0289">Folate biosynthesis</keyword>
<evidence type="ECO:0000256" key="5">
    <source>
        <dbReference type="ARBA" id="ARBA00022679"/>
    </source>
</evidence>
<keyword evidence="7 14" id="KW-0418">Kinase</keyword>
<evidence type="ECO:0000256" key="10">
    <source>
        <dbReference type="ARBA" id="ARBA00029409"/>
    </source>
</evidence>
<dbReference type="InterPro" id="IPR035907">
    <property type="entry name" value="Hppk_sf"/>
</dbReference>
<dbReference type="NCBIfam" id="TIGR01498">
    <property type="entry name" value="folK"/>
    <property type="match status" value="1"/>
</dbReference>
<dbReference type="RefSeq" id="WP_009147441.1">
    <property type="nucleotide sequence ID" value="NZ_CP121471.1"/>
</dbReference>
<evidence type="ECO:0000256" key="11">
    <source>
        <dbReference type="ARBA" id="ARBA00029766"/>
    </source>
</evidence>
<dbReference type="InterPro" id="IPR000550">
    <property type="entry name" value="Hppk"/>
</dbReference>
<comment type="function">
    <text evidence="10">Catalyzes the transfer of pyrophosphate from adenosine triphosphate (ATP) to 6-hydroxymethyl-7,8-dihydropterin, an enzymatic step in folate biosynthesis pathway.</text>
</comment>
<dbReference type="GO" id="GO:0003848">
    <property type="term" value="F:2-amino-4-hydroxy-6-hydroxymethyldihydropteridine diphosphokinase activity"/>
    <property type="evidence" value="ECO:0007669"/>
    <property type="project" value="UniProtKB-EC"/>
</dbReference>
<dbReference type="Proteomes" id="UP000002964">
    <property type="component" value="Unassembled WGS sequence"/>
</dbReference>
<evidence type="ECO:0000256" key="8">
    <source>
        <dbReference type="ARBA" id="ARBA00022840"/>
    </source>
</evidence>
<dbReference type="UniPathway" id="UPA00077">
    <property type="reaction ID" value="UER00155"/>
</dbReference>
<dbReference type="SUPFAM" id="SSF55083">
    <property type="entry name" value="6-hydroxymethyl-7,8-dihydropterin pyrophosphokinase, HPPK"/>
    <property type="match status" value="1"/>
</dbReference>
<evidence type="ECO:0000256" key="12">
    <source>
        <dbReference type="ARBA" id="ARBA00033413"/>
    </source>
</evidence>
<dbReference type="eggNOG" id="COG0801">
    <property type="taxonomic scope" value="Bacteria"/>
</dbReference>
<dbReference type="GO" id="GO:0046656">
    <property type="term" value="P:folic acid biosynthetic process"/>
    <property type="evidence" value="ECO:0007669"/>
    <property type="project" value="UniProtKB-KW"/>
</dbReference>
<organism evidence="14 15">
    <name type="scientific">Thiorhodovibrio frisius</name>
    <dbReference type="NCBI Taxonomy" id="631362"/>
    <lineage>
        <taxon>Bacteria</taxon>
        <taxon>Pseudomonadati</taxon>
        <taxon>Pseudomonadota</taxon>
        <taxon>Gammaproteobacteria</taxon>
        <taxon>Chromatiales</taxon>
        <taxon>Chromatiaceae</taxon>
        <taxon>Thiorhodovibrio</taxon>
    </lineage>
</organism>